<dbReference type="PIRSF" id="PIRSF005355">
    <property type="entry name" value="UBIAD1"/>
    <property type="match status" value="1"/>
</dbReference>
<dbReference type="Pfam" id="PF01040">
    <property type="entry name" value="UbiA"/>
    <property type="match status" value="1"/>
</dbReference>
<dbReference type="InterPro" id="IPR000537">
    <property type="entry name" value="UbiA_prenyltransferase"/>
</dbReference>
<evidence type="ECO:0000256" key="5">
    <source>
        <dbReference type="ARBA" id="ARBA00022692"/>
    </source>
</evidence>
<sequence>MNKWQEFRQASRMHFVPLMAICIVQGTLAAWVWNGEFNIWIALITMIGACAAHIFSMMINDLWDYRSGADKAAFESDEAISTDSGYLTSGKWSERNYEIVSWCVLGVALICAVVLYFLSGWGVLLLGGLGCFMALFYVVPPVRYGYVGKGMSEMAHLLSFGIFPVMGSYYVQTGYFDPRLWILSLPMGILTTLTFFNHHFLHWKTDKQVGKRTLVVRWGVTKSFYFSIVLLSLALLSIVMCVVFGVIPIYGILALIVAWPLCRMYSEMKGEKRNLQNHQRLLWLSLRTSLQFGGLLILLQLISRWLNI</sequence>
<protein>
    <submittedName>
        <fullName evidence="9">Ubiquinone biosynthesis protein UbiA</fullName>
    </submittedName>
</protein>
<dbReference type="OrthoDB" id="9767568at2"/>
<keyword evidence="10" id="KW-1185">Reference proteome</keyword>
<dbReference type="AlphaFoldDB" id="A0A172ZF91"/>
<comment type="pathway">
    <text evidence="2">Quinol/quinone metabolism; menaquinone biosynthesis.</text>
</comment>
<dbReference type="GO" id="GO:0009234">
    <property type="term" value="P:menaquinone biosynthetic process"/>
    <property type="evidence" value="ECO:0007669"/>
    <property type="project" value="UniProtKB-UniPathway"/>
</dbReference>
<dbReference type="GO" id="GO:0042371">
    <property type="term" value="P:vitamin K biosynthetic process"/>
    <property type="evidence" value="ECO:0007669"/>
    <property type="project" value="TreeGrafter"/>
</dbReference>
<keyword evidence="6 8" id="KW-1133">Transmembrane helix</keyword>
<proteinExistence type="predicted"/>
<dbReference type="STRING" id="1616788.AR543_10190"/>
<feature type="transmembrane region" description="Helical" evidence="8">
    <location>
        <begin position="12"/>
        <end position="33"/>
    </location>
</feature>
<feature type="transmembrane region" description="Helical" evidence="8">
    <location>
        <begin position="183"/>
        <end position="203"/>
    </location>
</feature>
<keyword evidence="5 8" id="KW-0812">Transmembrane</keyword>
<dbReference type="GO" id="GO:0005886">
    <property type="term" value="C:plasma membrane"/>
    <property type="evidence" value="ECO:0007669"/>
    <property type="project" value="TreeGrafter"/>
</dbReference>
<evidence type="ECO:0000256" key="3">
    <source>
        <dbReference type="ARBA" id="ARBA00022428"/>
    </source>
</evidence>
<accession>A0A172ZF91</accession>
<dbReference type="Proteomes" id="UP000078148">
    <property type="component" value="Chromosome"/>
</dbReference>
<dbReference type="GO" id="GO:0004659">
    <property type="term" value="F:prenyltransferase activity"/>
    <property type="evidence" value="ECO:0007669"/>
    <property type="project" value="InterPro"/>
</dbReference>
<evidence type="ECO:0000256" key="1">
    <source>
        <dbReference type="ARBA" id="ARBA00004141"/>
    </source>
</evidence>
<reference evidence="10" key="1">
    <citation type="submission" date="2015-10" db="EMBL/GenBank/DDBJ databases">
        <title>Genome of Paenibacillus bovis sp. nov.</title>
        <authorList>
            <person name="Wu Z."/>
            <person name="Gao C."/>
            <person name="Liu Z."/>
            <person name="Zheng H."/>
        </authorList>
    </citation>
    <scope>NUCLEOTIDE SEQUENCE [LARGE SCALE GENOMIC DNA]</scope>
    <source>
        <strain evidence="10">BD3526</strain>
    </source>
</reference>
<dbReference type="CDD" id="cd13962">
    <property type="entry name" value="PT_UbiA_UBIAD1"/>
    <property type="match status" value="1"/>
</dbReference>
<feature type="transmembrane region" description="Helical" evidence="8">
    <location>
        <begin position="154"/>
        <end position="171"/>
    </location>
</feature>
<evidence type="ECO:0000256" key="6">
    <source>
        <dbReference type="ARBA" id="ARBA00022989"/>
    </source>
</evidence>
<feature type="transmembrane region" description="Helical" evidence="8">
    <location>
        <begin position="215"/>
        <end position="236"/>
    </location>
</feature>
<feature type="transmembrane region" description="Helical" evidence="8">
    <location>
        <begin position="39"/>
        <end position="59"/>
    </location>
</feature>
<dbReference type="InterPro" id="IPR044878">
    <property type="entry name" value="UbiA_sf"/>
</dbReference>
<feature type="transmembrane region" description="Helical" evidence="8">
    <location>
        <begin position="242"/>
        <end position="261"/>
    </location>
</feature>
<dbReference type="Gene3D" id="1.10.357.140">
    <property type="entry name" value="UbiA prenyltransferase"/>
    <property type="match status" value="1"/>
</dbReference>
<evidence type="ECO:0000313" key="9">
    <source>
        <dbReference type="EMBL" id="ANF96334.1"/>
    </source>
</evidence>
<dbReference type="EMBL" id="CP013023">
    <property type="protein sequence ID" value="ANF96334.1"/>
    <property type="molecule type" value="Genomic_DNA"/>
</dbReference>
<dbReference type="PANTHER" id="PTHR13929:SF0">
    <property type="entry name" value="UBIA PRENYLTRANSFERASE DOMAIN-CONTAINING PROTEIN 1"/>
    <property type="match status" value="1"/>
</dbReference>
<keyword evidence="9" id="KW-0830">Ubiquinone</keyword>
<keyword evidence="3" id="KW-0474">Menaquinone biosynthesis</keyword>
<comment type="subcellular location">
    <subcellularLocation>
        <location evidence="1">Membrane</location>
        <topology evidence="1">Multi-pass membrane protein</topology>
    </subcellularLocation>
</comment>
<evidence type="ECO:0000256" key="4">
    <source>
        <dbReference type="ARBA" id="ARBA00022679"/>
    </source>
</evidence>
<feature type="transmembrane region" description="Helical" evidence="8">
    <location>
        <begin position="124"/>
        <end position="142"/>
    </location>
</feature>
<dbReference type="RefSeq" id="WP_060534105.1">
    <property type="nucleotide sequence ID" value="NZ_CP013023.1"/>
</dbReference>
<evidence type="ECO:0000313" key="10">
    <source>
        <dbReference type="Proteomes" id="UP000078148"/>
    </source>
</evidence>
<dbReference type="PANTHER" id="PTHR13929">
    <property type="entry name" value="1,4-DIHYDROXY-2-NAPHTHOATE OCTAPRENYLTRANSFERASE"/>
    <property type="match status" value="1"/>
</dbReference>
<evidence type="ECO:0000256" key="7">
    <source>
        <dbReference type="ARBA" id="ARBA00023136"/>
    </source>
</evidence>
<feature type="transmembrane region" description="Helical" evidence="8">
    <location>
        <begin position="281"/>
        <end position="302"/>
    </location>
</feature>
<name>A0A172ZF91_9BACL</name>
<dbReference type="InterPro" id="IPR026046">
    <property type="entry name" value="UBIAD1"/>
</dbReference>
<dbReference type="KEGG" id="pbv:AR543_10190"/>
<keyword evidence="4" id="KW-0808">Transferase</keyword>
<evidence type="ECO:0000256" key="8">
    <source>
        <dbReference type="SAM" id="Phobius"/>
    </source>
</evidence>
<keyword evidence="7 8" id="KW-0472">Membrane</keyword>
<reference evidence="9 10" key="2">
    <citation type="journal article" date="2016" name="Int. J. Syst. Evol. Microbiol.">
        <title>Paenibacillus bovis sp. nov., isolated from raw yak (Bos grunniens) milk.</title>
        <authorList>
            <person name="Gao C."/>
            <person name="Han J."/>
            <person name="Liu Z."/>
            <person name="Xu X."/>
            <person name="Hang F."/>
            <person name="Wu Z."/>
        </authorList>
    </citation>
    <scope>NUCLEOTIDE SEQUENCE [LARGE SCALE GENOMIC DNA]</scope>
    <source>
        <strain evidence="9 10">BD3526</strain>
    </source>
</reference>
<organism evidence="9 10">
    <name type="scientific">Paenibacillus bovis</name>
    <dbReference type="NCBI Taxonomy" id="1616788"/>
    <lineage>
        <taxon>Bacteria</taxon>
        <taxon>Bacillati</taxon>
        <taxon>Bacillota</taxon>
        <taxon>Bacilli</taxon>
        <taxon>Bacillales</taxon>
        <taxon>Paenibacillaceae</taxon>
        <taxon>Paenibacillus</taxon>
    </lineage>
</organism>
<dbReference type="UniPathway" id="UPA00079"/>
<gene>
    <name evidence="9" type="ORF">AR543_10190</name>
</gene>
<feature type="transmembrane region" description="Helical" evidence="8">
    <location>
        <begin position="99"/>
        <end position="118"/>
    </location>
</feature>
<evidence type="ECO:0000256" key="2">
    <source>
        <dbReference type="ARBA" id="ARBA00004863"/>
    </source>
</evidence>